<protein>
    <submittedName>
        <fullName evidence="1">Uncharacterized protein</fullName>
    </submittedName>
</protein>
<reference evidence="1" key="1">
    <citation type="journal article" date="2023" name="IScience">
        <title>Live-bearing cockroach genome reveals convergent evolutionary mechanisms linked to viviparity in insects and beyond.</title>
        <authorList>
            <person name="Fouks B."/>
            <person name="Harrison M.C."/>
            <person name="Mikhailova A.A."/>
            <person name="Marchal E."/>
            <person name="English S."/>
            <person name="Carruthers M."/>
            <person name="Jennings E.C."/>
            <person name="Chiamaka E.L."/>
            <person name="Frigard R.A."/>
            <person name="Pippel M."/>
            <person name="Attardo G.M."/>
            <person name="Benoit J.B."/>
            <person name="Bornberg-Bauer E."/>
            <person name="Tobe S.S."/>
        </authorList>
    </citation>
    <scope>NUCLEOTIDE SEQUENCE</scope>
    <source>
        <strain evidence="1">Stay&amp;Tobe</strain>
    </source>
</reference>
<evidence type="ECO:0000313" key="1">
    <source>
        <dbReference type="EMBL" id="KAJ9574955.1"/>
    </source>
</evidence>
<dbReference type="AlphaFoldDB" id="A0AAD7Z690"/>
<keyword evidence="2" id="KW-1185">Reference proteome</keyword>
<gene>
    <name evidence="1" type="ORF">L9F63_007873</name>
</gene>
<comment type="caution">
    <text evidence="1">The sequence shown here is derived from an EMBL/GenBank/DDBJ whole genome shotgun (WGS) entry which is preliminary data.</text>
</comment>
<name>A0AAD7Z690_DIPPU</name>
<dbReference type="EMBL" id="JASPKZ010010250">
    <property type="protein sequence ID" value="KAJ9574955.1"/>
    <property type="molecule type" value="Genomic_DNA"/>
</dbReference>
<dbReference type="Proteomes" id="UP001233999">
    <property type="component" value="Unassembled WGS sequence"/>
</dbReference>
<proteinExistence type="predicted"/>
<reference evidence="1" key="2">
    <citation type="submission" date="2023-05" db="EMBL/GenBank/DDBJ databases">
        <authorList>
            <person name="Fouks B."/>
        </authorList>
    </citation>
    <scope>NUCLEOTIDE SEQUENCE</scope>
    <source>
        <strain evidence="1">Stay&amp;Tobe</strain>
        <tissue evidence="1">Testes</tissue>
    </source>
</reference>
<accession>A0AAD7Z690</accession>
<evidence type="ECO:0000313" key="2">
    <source>
        <dbReference type="Proteomes" id="UP001233999"/>
    </source>
</evidence>
<organism evidence="1 2">
    <name type="scientific">Diploptera punctata</name>
    <name type="common">Pacific beetle cockroach</name>
    <dbReference type="NCBI Taxonomy" id="6984"/>
    <lineage>
        <taxon>Eukaryota</taxon>
        <taxon>Metazoa</taxon>
        <taxon>Ecdysozoa</taxon>
        <taxon>Arthropoda</taxon>
        <taxon>Hexapoda</taxon>
        <taxon>Insecta</taxon>
        <taxon>Pterygota</taxon>
        <taxon>Neoptera</taxon>
        <taxon>Polyneoptera</taxon>
        <taxon>Dictyoptera</taxon>
        <taxon>Blattodea</taxon>
        <taxon>Blaberoidea</taxon>
        <taxon>Blaberidae</taxon>
        <taxon>Diplopterinae</taxon>
        <taxon>Diploptera</taxon>
    </lineage>
</organism>
<feature type="non-terminal residue" evidence="1">
    <location>
        <position position="1"/>
    </location>
</feature>
<sequence>SVLLPRITVSINLKQACTQNRKRRNRGSPATMLVDGTIIQFNCIKLSDIYNFYPQRILHCVKKTLIFCAFFAIGNTILNSGIQKQFLPAQSEGK</sequence>
<feature type="non-terminal residue" evidence="1">
    <location>
        <position position="94"/>
    </location>
</feature>